<gene>
    <name evidence="2" type="ORF">FYJ72_03010</name>
</gene>
<evidence type="ECO:0000313" key="3">
    <source>
        <dbReference type="Proteomes" id="UP000450161"/>
    </source>
</evidence>
<dbReference type="AlphaFoldDB" id="A0A6I2TYV8"/>
<proteinExistence type="predicted"/>
<protein>
    <submittedName>
        <fullName evidence="2">PorT family protein</fullName>
    </submittedName>
</protein>
<dbReference type="RefSeq" id="WP_154480353.1">
    <property type="nucleotide sequence ID" value="NZ_DAWDQD010000017.1"/>
</dbReference>
<feature type="domain" description="Outer membrane protein beta-barrel" evidence="1">
    <location>
        <begin position="20"/>
        <end position="218"/>
    </location>
</feature>
<comment type="caution">
    <text evidence="2">The sequence shown here is derived from an EMBL/GenBank/DDBJ whole genome shotgun (WGS) entry which is preliminary data.</text>
</comment>
<dbReference type="InterPro" id="IPR025665">
    <property type="entry name" value="Beta-barrel_OMP_2"/>
</dbReference>
<dbReference type="Proteomes" id="UP000450161">
    <property type="component" value="Unassembled WGS sequence"/>
</dbReference>
<evidence type="ECO:0000259" key="1">
    <source>
        <dbReference type="Pfam" id="PF13568"/>
    </source>
</evidence>
<dbReference type="EMBL" id="VUNF01000003">
    <property type="protein sequence ID" value="MST76679.1"/>
    <property type="molecule type" value="Genomic_DNA"/>
</dbReference>
<name>A0A6I2TYV8_9BACT</name>
<dbReference type="Pfam" id="PF13568">
    <property type="entry name" value="OMP_b-brl_2"/>
    <property type="match status" value="1"/>
</dbReference>
<sequence>MNRNIGLLILMLIFGIPVSAQIGEHRNDFAIGFNGGYMMSSVGFIPEVQQKQHGGLTGGFSMRYTCEKYFKTICSIYAEVNYAQAGWEEDILDMENNPVIITETQEAMAYKRTINYIQVPIFAHLAWGRETRGLNIFVNAGPQFGLYLSDSQKTNFSVEHMPATDNNRVSPVVAQDTMAVKNKLDYGIALGLGAEYSIPKVGHFLAEARYYYGLGNIYGASKRDYFGKSNYGQIVLKLSYLFDITRTKNVKRK</sequence>
<evidence type="ECO:0000313" key="2">
    <source>
        <dbReference type="EMBL" id="MST76679.1"/>
    </source>
</evidence>
<reference evidence="2 3" key="1">
    <citation type="submission" date="2019-08" db="EMBL/GenBank/DDBJ databases">
        <title>In-depth cultivation of the pig gut microbiome towards novel bacterial diversity and tailored functional studies.</title>
        <authorList>
            <person name="Wylensek D."/>
            <person name="Hitch T.C.A."/>
            <person name="Clavel T."/>
        </authorList>
    </citation>
    <scope>NUCLEOTIDE SEQUENCE [LARGE SCALE GENOMIC DNA]</scope>
    <source>
        <strain evidence="2 3">LKV-178-WT-2C</strain>
    </source>
</reference>
<accession>A0A6I2TYV8</accession>
<organism evidence="2 3">
    <name type="scientific">Segatella copri</name>
    <dbReference type="NCBI Taxonomy" id="165179"/>
    <lineage>
        <taxon>Bacteria</taxon>
        <taxon>Pseudomonadati</taxon>
        <taxon>Bacteroidota</taxon>
        <taxon>Bacteroidia</taxon>
        <taxon>Bacteroidales</taxon>
        <taxon>Prevotellaceae</taxon>
        <taxon>Segatella</taxon>
    </lineage>
</organism>